<dbReference type="PANTHER" id="PTHR43155:SF2">
    <property type="entry name" value="CYCLIC DI-GMP PHOSPHODIESTERASE PA4108"/>
    <property type="match status" value="1"/>
</dbReference>
<dbReference type="InterPro" id="IPR003607">
    <property type="entry name" value="HD/PDEase_dom"/>
</dbReference>
<feature type="coiled-coil region" evidence="1">
    <location>
        <begin position="3"/>
        <end position="40"/>
    </location>
</feature>
<dbReference type="SMART" id="SM00091">
    <property type="entry name" value="PAS"/>
    <property type="match status" value="1"/>
</dbReference>
<dbReference type="InterPro" id="IPR003018">
    <property type="entry name" value="GAF"/>
</dbReference>
<dbReference type="SUPFAM" id="SSF55781">
    <property type="entry name" value="GAF domain-like"/>
    <property type="match status" value="1"/>
</dbReference>
<feature type="domain" description="HD" evidence="5">
    <location>
        <begin position="511"/>
        <end position="633"/>
    </location>
</feature>
<dbReference type="Gene3D" id="1.10.3210.10">
    <property type="entry name" value="Hypothetical protein af1432"/>
    <property type="match status" value="1"/>
</dbReference>
<dbReference type="SMART" id="SM00471">
    <property type="entry name" value="HDc"/>
    <property type="match status" value="1"/>
</dbReference>
<feature type="domain" description="HD-GYP" evidence="6">
    <location>
        <begin position="489"/>
        <end position="684"/>
    </location>
</feature>
<evidence type="ECO:0000259" key="3">
    <source>
        <dbReference type="PROSITE" id="PS50113"/>
    </source>
</evidence>
<dbReference type="Proteomes" id="UP000320679">
    <property type="component" value="Unassembled WGS sequence"/>
</dbReference>
<dbReference type="SUPFAM" id="SSF109604">
    <property type="entry name" value="HD-domain/PDEase-like"/>
    <property type="match status" value="1"/>
</dbReference>
<dbReference type="InterPro" id="IPR029016">
    <property type="entry name" value="GAF-like_dom_sf"/>
</dbReference>
<evidence type="ECO:0000313" key="7">
    <source>
        <dbReference type="EMBL" id="TET45230.1"/>
    </source>
</evidence>
<dbReference type="Pfam" id="PF13185">
    <property type="entry name" value="GAF_2"/>
    <property type="match status" value="1"/>
</dbReference>
<dbReference type="InterPro" id="IPR037522">
    <property type="entry name" value="HD_GYP_dom"/>
</dbReference>
<dbReference type="SUPFAM" id="SSF55073">
    <property type="entry name" value="Nucleotide cyclase"/>
    <property type="match status" value="1"/>
</dbReference>
<accession>A0A523URR9</accession>
<dbReference type="PROSITE" id="PS50112">
    <property type="entry name" value="PAS"/>
    <property type="match status" value="1"/>
</dbReference>
<dbReference type="SMART" id="SM00086">
    <property type="entry name" value="PAC"/>
    <property type="match status" value="1"/>
</dbReference>
<feature type="domain" description="PAS" evidence="2">
    <location>
        <begin position="30"/>
        <end position="100"/>
    </location>
</feature>
<dbReference type="Gene3D" id="3.30.450.20">
    <property type="entry name" value="PAS domain"/>
    <property type="match status" value="1"/>
</dbReference>
<dbReference type="Pfam" id="PF13487">
    <property type="entry name" value="HD_5"/>
    <property type="match status" value="1"/>
</dbReference>
<dbReference type="InterPro" id="IPR000160">
    <property type="entry name" value="GGDEF_dom"/>
</dbReference>
<evidence type="ECO:0000259" key="5">
    <source>
        <dbReference type="PROSITE" id="PS51831"/>
    </source>
</evidence>
<dbReference type="FunFam" id="3.30.70.270:FF:000001">
    <property type="entry name" value="Diguanylate cyclase domain protein"/>
    <property type="match status" value="1"/>
</dbReference>
<dbReference type="InterPro" id="IPR029787">
    <property type="entry name" value="Nucleotide_cyclase"/>
</dbReference>
<dbReference type="PROSITE" id="PS51831">
    <property type="entry name" value="HD"/>
    <property type="match status" value="1"/>
</dbReference>
<comment type="caution">
    <text evidence="7">The sequence shown here is derived from an EMBL/GenBank/DDBJ whole genome shotgun (WGS) entry which is preliminary data.</text>
</comment>
<dbReference type="PROSITE" id="PS50113">
    <property type="entry name" value="PAC"/>
    <property type="match status" value="1"/>
</dbReference>
<dbReference type="InterPro" id="IPR035965">
    <property type="entry name" value="PAS-like_dom_sf"/>
</dbReference>
<organism evidence="7 8">
    <name type="scientific">Aerophobetes bacterium</name>
    <dbReference type="NCBI Taxonomy" id="2030807"/>
    <lineage>
        <taxon>Bacteria</taxon>
        <taxon>Candidatus Aerophobota</taxon>
    </lineage>
</organism>
<evidence type="ECO:0000313" key="8">
    <source>
        <dbReference type="Proteomes" id="UP000320679"/>
    </source>
</evidence>
<dbReference type="InterPro" id="IPR006674">
    <property type="entry name" value="HD_domain"/>
</dbReference>
<dbReference type="PANTHER" id="PTHR43155">
    <property type="entry name" value="CYCLIC DI-GMP PHOSPHODIESTERASE PA4108-RELATED"/>
    <property type="match status" value="1"/>
</dbReference>
<proteinExistence type="predicted"/>
<dbReference type="SUPFAM" id="SSF55785">
    <property type="entry name" value="PYP-like sensor domain (PAS domain)"/>
    <property type="match status" value="1"/>
</dbReference>
<dbReference type="GO" id="GO:0006355">
    <property type="term" value="P:regulation of DNA-templated transcription"/>
    <property type="evidence" value="ECO:0007669"/>
    <property type="project" value="InterPro"/>
</dbReference>
<evidence type="ECO:0000256" key="1">
    <source>
        <dbReference type="SAM" id="Coils"/>
    </source>
</evidence>
<dbReference type="SMART" id="SM00267">
    <property type="entry name" value="GGDEF"/>
    <property type="match status" value="1"/>
</dbReference>
<dbReference type="PROSITE" id="PS51832">
    <property type="entry name" value="HD_GYP"/>
    <property type="match status" value="1"/>
</dbReference>
<reference evidence="7 8" key="1">
    <citation type="submission" date="2019-03" db="EMBL/GenBank/DDBJ databases">
        <title>Metabolic potential of uncultured bacteria and archaea associated with petroleum seepage in deep-sea sediments.</title>
        <authorList>
            <person name="Dong X."/>
            <person name="Hubert C."/>
        </authorList>
    </citation>
    <scope>NUCLEOTIDE SEQUENCE [LARGE SCALE GENOMIC DNA]</scope>
    <source>
        <strain evidence="7">E29_bin78</strain>
    </source>
</reference>
<dbReference type="SMART" id="SM00065">
    <property type="entry name" value="GAF"/>
    <property type="match status" value="1"/>
</dbReference>
<evidence type="ECO:0000259" key="6">
    <source>
        <dbReference type="PROSITE" id="PS51832"/>
    </source>
</evidence>
<dbReference type="Gene3D" id="3.30.70.270">
    <property type="match status" value="1"/>
</dbReference>
<name>A0A523URR9_UNCAE</name>
<dbReference type="InterPro" id="IPR006675">
    <property type="entry name" value="HDIG_dom"/>
</dbReference>
<dbReference type="InterPro" id="IPR000700">
    <property type="entry name" value="PAS-assoc_C"/>
</dbReference>
<dbReference type="InterPro" id="IPR000014">
    <property type="entry name" value="PAS"/>
</dbReference>
<dbReference type="AlphaFoldDB" id="A0A523URR9"/>
<dbReference type="Pfam" id="PF00990">
    <property type="entry name" value="GGDEF"/>
    <property type="match status" value="1"/>
</dbReference>
<dbReference type="CDD" id="cd00130">
    <property type="entry name" value="PAS"/>
    <property type="match status" value="1"/>
</dbReference>
<keyword evidence="1" id="KW-0175">Coiled coil</keyword>
<protein>
    <submittedName>
        <fullName evidence="7">Diguanylate cyclase</fullName>
    </submittedName>
</protein>
<dbReference type="NCBIfam" id="TIGR00229">
    <property type="entry name" value="sensory_box"/>
    <property type="match status" value="1"/>
</dbReference>
<dbReference type="InterPro" id="IPR001610">
    <property type="entry name" value="PAC"/>
</dbReference>
<sequence>MSNHNLRASSAKLEAASKKLEQKVAELKESEEKYRTLFETANDAIFMVDREGYISFANPKFFKVMGYSPQQLEKLHFTRLVHPDDVSLVMDRFKRRLAGEEVETNYQFRVLTKDKRVVYVDGNFSLVKKEGEVTGIQAIVRDITQRKSLEKSLEEKINELKILCDTTRQVATSLNLDEVLSTIAQSSANLLRVDGAIIHLLDAGGKILEVVKVHNLKMDSPALRVQGVGEGVLGRVLLKGKPIAVEDVQKDHHYRDKEWAKKEGFISFLGVPLQGKKKIIGTLSFLSRRKRIFGEEEVSLTLTFANQAAVAIENAKLYEENVKLSITDPLTGIYNSRYFYDSLRREINRATRYGGTTSVIMFDLDGFKNYNDLYGHQAGDYVLREVAQRMLRYCRQTDVLARYGGDEFIILIPQTDQGGGIKLGERIRLGLEEGLFTGKRRELGYKVTVSGSVITSPQDGDEVEDLMRKLDTLLYLAKWMGENRVYSSSTISLEFIQDQLLERVDQKDHYTRQHSERVANYATALARKMNLDKEQIELIRIASLVHDVGKVSIPEIVLNKPGKLNEEEWNLICSHPRNSAEIARLSPLPREMISLILHHHERWDSTGYPQGLKGEEIPLGARIMGLADAYDAMSVERPYRGKLKPKEAIEEIKKSAGSQFDPTLVQVFVKAILPKVNISLNAGSF</sequence>
<dbReference type="CDD" id="cd01949">
    <property type="entry name" value="GGDEF"/>
    <property type="match status" value="1"/>
</dbReference>
<dbReference type="Gene3D" id="3.30.450.40">
    <property type="match status" value="1"/>
</dbReference>
<dbReference type="EMBL" id="SOJK01000176">
    <property type="protein sequence ID" value="TET45230.1"/>
    <property type="molecule type" value="Genomic_DNA"/>
</dbReference>
<dbReference type="Pfam" id="PF00989">
    <property type="entry name" value="PAS"/>
    <property type="match status" value="1"/>
</dbReference>
<dbReference type="CDD" id="cd00077">
    <property type="entry name" value="HDc"/>
    <property type="match status" value="1"/>
</dbReference>
<dbReference type="PROSITE" id="PS50887">
    <property type="entry name" value="GGDEF"/>
    <property type="match status" value="1"/>
</dbReference>
<dbReference type="NCBIfam" id="TIGR00277">
    <property type="entry name" value="HDIG"/>
    <property type="match status" value="1"/>
</dbReference>
<feature type="domain" description="GGDEF" evidence="4">
    <location>
        <begin position="355"/>
        <end position="490"/>
    </location>
</feature>
<dbReference type="InterPro" id="IPR013767">
    <property type="entry name" value="PAS_fold"/>
</dbReference>
<dbReference type="NCBIfam" id="TIGR00254">
    <property type="entry name" value="GGDEF"/>
    <property type="match status" value="1"/>
</dbReference>
<evidence type="ECO:0000259" key="2">
    <source>
        <dbReference type="PROSITE" id="PS50112"/>
    </source>
</evidence>
<feature type="domain" description="PAC" evidence="3">
    <location>
        <begin position="104"/>
        <end position="155"/>
    </location>
</feature>
<dbReference type="InterPro" id="IPR043128">
    <property type="entry name" value="Rev_trsase/Diguanyl_cyclase"/>
</dbReference>
<evidence type="ECO:0000259" key="4">
    <source>
        <dbReference type="PROSITE" id="PS50887"/>
    </source>
</evidence>
<gene>
    <name evidence="7" type="ORF">E3J59_04085</name>
</gene>